<protein>
    <submittedName>
        <fullName evidence="1">Uncharacterized protein</fullName>
    </submittedName>
</protein>
<keyword evidence="2" id="KW-1185">Reference proteome</keyword>
<organism evidence="1 2">
    <name type="scientific">Brachionus plicatilis</name>
    <name type="common">Marine rotifer</name>
    <name type="synonym">Brachionus muelleri</name>
    <dbReference type="NCBI Taxonomy" id="10195"/>
    <lineage>
        <taxon>Eukaryota</taxon>
        <taxon>Metazoa</taxon>
        <taxon>Spiralia</taxon>
        <taxon>Gnathifera</taxon>
        <taxon>Rotifera</taxon>
        <taxon>Eurotatoria</taxon>
        <taxon>Monogononta</taxon>
        <taxon>Pseudotrocha</taxon>
        <taxon>Ploima</taxon>
        <taxon>Brachionidae</taxon>
        <taxon>Brachionus</taxon>
    </lineage>
</organism>
<sequence>MHQSFVSVYVAEISSKEIWYLIMLKKFWQWDQLGKKISLAFSKLKNTMDNLIQQRLIADILMRHL</sequence>
<name>A0A3M7QX33_BRAPC</name>
<proteinExistence type="predicted"/>
<dbReference type="AlphaFoldDB" id="A0A3M7QX33"/>
<dbReference type="EMBL" id="REGN01004915">
    <property type="protein sequence ID" value="RNA15671.1"/>
    <property type="molecule type" value="Genomic_DNA"/>
</dbReference>
<reference evidence="1 2" key="1">
    <citation type="journal article" date="2018" name="Sci. Rep.">
        <title>Genomic signatures of local adaptation to the degree of environmental predictability in rotifers.</title>
        <authorList>
            <person name="Franch-Gras L."/>
            <person name="Hahn C."/>
            <person name="Garcia-Roger E.M."/>
            <person name="Carmona M.J."/>
            <person name="Serra M."/>
            <person name="Gomez A."/>
        </authorList>
    </citation>
    <scope>NUCLEOTIDE SEQUENCE [LARGE SCALE GENOMIC DNA]</scope>
    <source>
        <strain evidence="1">HYR1</strain>
    </source>
</reference>
<gene>
    <name evidence="1" type="ORF">BpHYR1_042449</name>
</gene>
<accession>A0A3M7QX33</accession>
<dbReference type="Proteomes" id="UP000276133">
    <property type="component" value="Unassembled WGS sequence"/>
</dbReference>
<comment type="caution">
    <text evidence="1">The sequence shown here is derived from an EMBL/GenBank/DDBJ whole genome shotgun (WGS) entry which is preliminary data.</text>
</comment>
<evidence type="ECO:0000313" key="2">
    <source>
        <dbReference type="Proteomes" id="UP000276133"/>
    </source>
</evidence>
<evidence type="ECO:0000313" key="1">
    <source>
        <dbReference type="EMBL" id="RNA15671.1"/>
    </source>
</evidence>